<name>A0A0G1U0J2_9BACT</name>
<dbReference type="EMBL" id="LCOY01000023">
    <property type="protein sequence ID" value="KKU87579.1"/>
    <property type="molecule type" value="Genomic_DNA"/>
</dbReference>
<comment type="caution">
    <text evidence="1">The sequence shown here is derived from an EMBL/GenBank/DDBJ whole genome shotgun (WGS) entry which is preliminary data.</text>
</comment>
<protein>
    <submittedName>
        <fullName evidence="1">Uncharacterized protein</fullName>
    </submittedName>
</protein>
<accession>A0A0G1U0J2</accession>
<evidence type="ECO:0000313" key="2">
    <source>
        <dbReference type="Proteomes" id="UP000034739"/>
    </source>
</evidence>
<reference evidence="1 2" key="1">
    <citation type="journal article" date="2015" name="Nature">
        <title>rRNA introns, odd ribosomes, and small enigmatic genomes across a large radiation of phyla.</title>
        <authorList>
            <person name="Brown C.T."/>
            <person name="Hug L.A."/>
            <person name="Thomas B.C."/>
            <person name="Sharon I."/>
            <person name="Castelle C.J."/>
            <person name="Singh A."/>
            <person name="Wilkins M.J."/>
            <person name="Williams K.H."/>
            <person name="Banfield J.F."/>
        </authorList>
    </citation>
    <scope>NUCLEOTIDE SEQUENCE [LARGE SCALE GENOMIC DNA]</scope>
</reference>
<organism evidence="1 2">
    <name type="scientific">Candidatus Gottesmanbacteria bacterium GW2011_GWA2_47_9</name>
    <dbReference type="NCBI Taxonomy" id="1618445"/>
    <lineage>
        <taxon>Bacteria</taxon>
        <taxon>Candidatus Gottesmaniibacteriota</taxon>
    </lineage>
</organism>
<dbReference type="Proteomes" id="UP000034739">
    <property type="component" value="Unassembled WGS sequence"/>
</dbReference>
<sequence>MMWITEKRILRRHKKQPKELAKKIEKMEVDRRFFRNLIERATQMEPFDKKKKLL</sequence>
<proteinExistence type="predicted"/>
<evidence type="ECO:0000313" key="1">
    <source>
        <dbReference type="EMBL" id="KKU87579.1"/>
    </source>
</evidence>
<dbReference type="AlphaFoldDB" id="A0A0G1U0J2"/>
<gene>
    <name evidence="1" type="ORF">UY16_C0023G0005</name>
</gene>